<sequence>MNARLRLVPEFPPLFFSPSWPIWLLLLGLNGFVALAIAGFRVFMTQQPVSDEAQLLLCMLPGGLLAAAAASGGNSLARALAVVQARVSPQRGVAGVRQGLLNALLAAWVFSTLPLVLLAGANVYGSGDFSSLAAAAAALALALALGLLGGTLWWGPLTRIGLLLPVLLVLAIDTDPLLRPWSRWMHAWPLHLLLLVGLPCLLPHLLPRSVATGRRAPSELFERWMKRSATGFQGINYRTMWRAWGMLYASGIIFWTSNSLVGTPLLADWGIELDWRWGLRLLVLCVMTGSLLRCPGLEWRRLLAPGGMTRERLGLHVLRHTLWGIGRVLLLLVPLVLLSQGLISHRGWAAVITEAPGQWLPLLAELALATSLAVIARGFAGEDTGSIAVAGLAALVGVLLLGALCWQRPAVDAMIHWPRGFAHIAACLLAGAALLPLVRRAWSRTNLARLSLQINGAKREPEDA</sequence>
<evidence type="ECO:0000313" key="3">
    <source>
        <dbReference type="Proteomes" id="UP001285263"/>
    </source>
</evidence>
<evidence type="ECO:0000313" key="2">
    <source>
        <dbReference type="EMBL" id="MDY0744227.1"/>
    </source>
</evidence>
<keyword evidence="1" id="KW-1133">Transmembrane helix</keyword>
<feature type="transmembrane region" description="Helical" evidence="1">
    <location>
        <begin position="387"/>
        <end position="409"/>
    </location>
</feature>
<accession>A0ABU5DD71</accession>
<feature type="transmembrane region" description="Helical" evidence="1">
    <location>
        <begin position="421"/>
        <end position="438"/>
    </location>
</feature>
<evidence type="ECO:0008006" key="4">
    <source>
        <dbReference type="Google" id="ProtNLM"/>
    </source>
</evidence>
<feature type="transmembrane region" description="Helical" evidence="1">
    <location>
        <begin position="187"/>
        <end position="206"/>
    </location>
</feature>
<reference evidence="2 3" key="1">
    <citation type="submission" date="2023-11" db="EMBL/GenBank/DDBJ databases">
        <title>Paucibacter sp. nov., isolated from fresh soil in Korea.</title>
        <authorList>
            <person name="Le N.T.T."/>
        </authorList>
    </citation>
    <scope>NUCLEOTIDE SEQUENCE [LARGE SCALE GENOMIC DNA]</scope>
    <source>
        <strain evidence="2 3">R3-3</strain>
    </source>
</reference>
<feature type="transmembrane region" description="Helical" evidence="1">
    <location>
        <begin position="20"/>
        <end position="43"/>
    </location>
</feature>
<feature type="transmembrane region" description="Helical" evidence="1">
    <location>
        <begin position="100"/>
        <end position="120"/>
    </location>
</feature>
<organism evidence="2 3">
    <name type="scientific">Roseateles agri</name>
    <dbReference type="NCBI Taxonomy" id="3098619"/>
    <lineage>
        <taxon>Bacteria</taxon>
        <taxon>Pseudomonadati</taxon>
        <taxon>Pseudomonadota</taxon>
        <taxon>Betaproteobacteria</taxon>
        <taxon>Burkholderiales</taxon>
        <taxon>Sphaerotilaceae</taxon>
        <taxon>Roseateles</taxon>
    </lineage>
</organism>
<feature type="transmembrane region" description="Helical" evidence="1">
    <location>
        <begin position="359"/>
        <end position="380"/>
    </location>
</feature>
<keyword evidence="1" id="KW-0472">Membrane</keyword>
<keyword evidence="1" id="KW-0812">Transmembrane</keyword>
<feature type="transmembrane region" description="Helical" evidence="1">
    <location>
        <begin position="277"/>
        <end position="296"/>
    </location>
</feature>
<gene>
    <name evidence="2" type="ORF">SNE35_06905</name>
</gene>
<proteinExistence type="predicted"/>
<dbReference type="Proteomes" id="UP001285263">
    <property type="component" value="Unassembled WGS sequence"/>
</dbReference>
<keyword evidence="3" id="KW-1185">Reference proteome</keyword>
<dbReference type="EMBL" id="JAXCLA010000002">
    <property type="protein sequence ID" value="MDY0744227.1"/>
    <property type="molecule type" value="Genomic_DNA"/>
</dbReference>
<comment type="caution">
    <text evidence="2">The sequence shown here is derived from an EMBL/GenBank/DDBJ whole genome shotgun (WGS) entry which is preliminary data.</text>
</comment>
<dbReference type="RefSeq" id="WP_320422126.1">
    <property type="nucleotide sequence ID" value="NZ_JAXCLA010000002.1"/>
</dbReference>
<feature type="transmembrane region" description="Helical" evidence="1">
    <location>
        <begin position="317"/>
        <end position="339"/>
    </location>
</feature>
<name>A0ABU5DD71_9BURK</name>
<evidence type="ECO:0000256" key="1">
    <source>
        <dbReference type="SAM" id="Phobius"/>
    </source>
</evidence>
<feature type="transmembrane region" description="Helical" evidence="1">
    <location>
        <begin position="132"/>
        <end position="154"/>
    </location>
</feature>
<feature type="transmembrane region" description="Helical" evidence="1">
    <location>
        <begin position="55"/>
        <end position="80"/>
    </location>
</feature>
<feature type="transmembrane region" description="Helical" evidence="1">
    <location>
        <begin position="246"/>
        <end position="265"/>
    </location>
</feature>
<protein>
    <recommendedName>
        <fullName evidence="4">ABC transporter permease</fullName>
    </recommendedName>
</protein>